<keyword evidence="2" id="KW-1185">Reference proteome</keyword>
<accession>A0A565C2G7</accession>
<evidence type="ECO:0000313" key="2">
    <source>
        <dbReference type="Proteomes" id="UP000489600"/>
    </source>
</evidence>
<sequence>MAGTGEQDSRTVSQFQDNNMIQQQELIHDVESILDIDSTLEGESHETIESHSEINCVPKSQVPNSILEHSHRFCSRSLDVCEEIPYTYAIMGANQVQFQSGFEWVNGKESAHLVFDKMLLRKYRLQQRRKPSLSPKSWMFKYKEMKLLRLLPQNEHYNLMGEMLIKQFLEMSQVCSGFDQMLMGRRRGKQQNLRRKLSKSWRFKFKKPEQCALTNEKLLFETETSAVAAIPHEESQLQPKHNWKYELLEPVLSLDSTVIIFCDEIGKDCVNRECFSSMVHDSFACEKQRDMEEKKQFQVAKIEKVRFGRKMKNGCGLNVVGVLHWFDRTIWLPDSWWSKIYKDSCFKYKPGMQRKWSL</sequence>
<evidence type="ECO:0000313" key="1">
    <source>
        <dbReference type="EMBL" id="VVB07795.1"/>
    </source>
</evidence>
<reference evidence="1" key="1">
    <citation type="submission" date="2019-07" db="EMBL/GenBank/DDBJ databases">
        <authorList>
            <person name="Dittberner H."/>
        </authorList>
    </citation>
    <scope>NUCLEOTIDE SEQUENCE [LARGE SCALE GENOMIC DNA]</scope>
</reference>
<dbReference type="OrthoDB" id="1135252at2759"/>
<dbReference type="EMBL" id="CABITT030000006">
    <property type="protein sequence ID" value="VVB07795.1"/>
    <property type="molecule type" value="Genomic_DNA"/>
</dbReference>
<dbReference type="Proteomes" id="UP000489600">
    <property type="component" value="Unassembled WGS sequence"/>
</dbReference>
<organism evidence="1 2">
    <name type="scientific">Arabis nemorensis</name>
    <dbReference type="NCBI Taxonomy" id="586526"/>
    <lineage>
        <taxon>Eukaryota</taxon>
        <taxon>Viridiplantae</taxon>
        <taxon>Streptophyta</taxon>
        <taxon>Embryophyta</taxon>
        <taxon>Tracheophyta</taxon>
        <taxon>Spermatophyta</taxon>
        <taxon>Magnoliopsida</taxon>
        <taxon>eudicotyledons</taxon>
        <taxon>Gunneridae</taxon>
        <taxon>Pentapetalae</taxon>
        <taxon>rosids</taxon>
        <taxon>malvids</taxon>
        <taxon>Brassicales</taxon>
        <taxon>Brassicaceae</taxon>
        <taxon>Arabideae</taxon>
        <taxon>Arabis</taxon>
    </lineage>
</organism>
<proteinExistence type="predicted"/>
<dbReference type="AlphaFoldDB" id="A0A565C2G7"/>
<name>A0A565C2G7_9BRAS</name>
<gene>
    <name evidence="1" type="ORF">ANE_LOCUS18239</name>
</gene>
<comment type="caution">
    <text evidence="1">The sequence shown here is derived from an EMBL/GenBank/DDBJ whole genome shotgun (WGS) entry which is preliminary data.</text>
</comment>
<protein>
    <submittedName>
        <fullName evidence="1">Uncharacterized protein</fullName>
    </submittedName>
</protein>